<dbReference type="EMBL" id="JAACJK010000066">
    <property type="protein sequence ID" value="KAF5334774.1"/>
    <property type="molecule type" value="Genomic_DNA"/>
</dbReference>
<keyword evidence="7" id="KW-0862">Zinc</keyword>
<dbReference type="CDD" id="cd18008">
    <property type="entry name" value="DEXDc_SHPRH-like"/>
    <property type="match status" value="1"/>
</dbReference>
<dbReference type="InterPro" id="IPR013083">
    <property type="entry name" value="Znf_RING/FYVE/PHD"/>
</dbReference>
<dbReference type="GO" id="GO:0005634">
    <property type="term" value="C:nucleus"/>
    <property type="evidence" value="ECO:0007669"/>
    <property type="project" value="TreeGrafter"/>
</dbReference>
<feature type="region of interest" description="Disordered" evidence="11">
    <location>
        <begin position="112"/>
        <end position="134"/>
    </location>
</feature>
<dbReference type="Pfam" id="PF13445">
    <property type="entry name" value="zf-RING_UBOX"/>
    <property type="match status" value="1"/>
</dbReference>
<evidence type="ECO:0000256" key="6">
    <source>
        <dbReference type="ARBA" id="ARBA00022806"/>
    </source>
</evidence>
<dbReference type="PANTHER" id="PTHR45626">
    <property type="entry name" value="TRANSCRIPTION TERMINATION FACTOR 2-RELATED"/>
    <property type="match status" value="1"/>
</dbReference>
<evidence type="ECO:0000256" key="1">
    <source>
        <dbReference type="ARBA" id="ARBA00007025"/>
    </source>
</evidence>
<feature type="domain" description="Helicase ATP-binding" evidence="13">
    <location>
        <begin position="682"/>
        <end position="888"/>
    </location>
</feature>
<evidence type="ECO:0000256" key="11">
    <source>
        <dbReference type="SAM" id="MobiDB-lite"/>
    </source>
</evidence>
<feature type="compositionally biased region" description="Polar residues" evidence="11">
    <location>
        <begin position="353"/>
        <end position="369"/>
    </location>
</feature>
<evidence type="ECO:0000259" key="13">
    <source>
        <dbReference type="PROSITE" id="PS51192"/>
    </source>
</evidence>
<dbReference type="InterPro" id="IPR050628">
    <property type="entry name" value="SNF2_RAD54_helicase_TF"/>
</dbReference>
<keyword evidence="6" id="KW-0347">Helicase</keyword>
<feature type="compositionally biased region" description="Polar residues" evidence="11">
    <location>
        <begin position="533"/>
        <end position="545"/>
    </location>
</feature>
<gene>
    <name evidence="15" type="ORF">D9611_012977</name>
</gene>
<evidence type="ECO:0000259" key="14">
    <source>
        <dbReference type="PROSITE" id="PS51194"/>
    </source>
</evidence>
<dbReference type="InterPro" id="IPR027370">
    <property type="entry name" value="Znf-RING_euk"/>
</dbReference>
<feature type="region of interest" description="Disordered" evidence="11">
    <location>
        <begin position="1136"/>
        <end position="1220"/>
    </location>
</feature>
<dbReference type="InterPro" id="IPR049730">
    <property type="entry name" value="SNF2/RAD54-like_C"/>
</dbReference>
<keyword evidence="10" id="KW-0175">Coiled coil</keyword>
<keyword evidence="4 9" id="KW-0863">Zinc-finger</keyword>
<keyword evidence="2" id="KW-0479">Metal-binding</keyword>
<dbReference type="CDD" id="cd18793">
    <property type="entry name" value="SF2_C_SNF"/>
    <property type="match status" value="1"/>
</dbReference>
<feature type="compositionally biased region" description="Basic residues" evidence="11">
    <location>
        <begin position="1175"/>
        <end position="1187"/>
    </location>
</feature>
<keyword evidence="3" id="KW-0547">Nucleotide-binding</keyword>
<dbReference type="Gene3D" id="3.40.50.10810">
    <property type="entry name" value="Tandem AAA-ATPase domain"/>
    <property type="match status" value="1"/>
</dbReference>
<name>A0A8H5C470_9AGAR</name>
<comment type="similarity">
    <text evidence="1">Belongs to the SNF2/RAD54 helicase family.</text>
</comment>
<dbReference type="PROSITE" id="PS00518">
    <property type="entry name" value="ZF_RING_1"/>
    <property type="match status" value="1"/>
</dbReference>
<keyword evidence="8" id="KW-0067">ATP-binding</keyword>
<dbReference type="SMART" id="SM00487">
    <property type="entry name" value="DEXDc"/>
    <property type="match status" value="1"/>
</dbReference>
<evidence type="ECO:0000256" key="7">
    <source>
        <dbReference type="ARBA" id="ARBA00022833"/>
    </source>
</evidence>
<evidence type="ECO:0000256" key="4">
    <source>
        <dbReference type="ARBA" id="ARBA00022771"/>
    </source>
</evidence>
<dbReference type="GO" id="GO:0005524">
    <property type="term" value="F:ATP binding"/>
    <property type="evidence" value="ECO:0007669"/>
    <property type="project" value="UniProtKB-KW"/>
</dbReference>
<evidence type="ECO:0000259" key="12">
    <source>
        <dbReference type="PROSITE" id="PS50089"/>
    </source>
</evidence>
<feature type="compositionally biased region" description="Acidic residues" evidence="11">
    <location>
        <begin position="1161"/>
        <end position="1171"/>
    </location>
</feature>
<dbReference type="PROSITE" id="PS51194">
    <property type="entry name" value="HELICASE_CTER"/>
    <property type="match status" value="1"/>
</dbReference>
<dbReference type="PROSITE" id="PS51192">
    <property type="entry name" value="HELICASE_ATP_BIND_1"/>
    <property type="match status" value="1"/>
</dbReference>
<dbReference type="InterPro" id="IPR038718">
    <property type="entry name" value="SNF2-like_sf"/>
</dbReference>
<evidence type="ECO:0000256" key="9">
    <source>
        <dbReference type="PROSITE-ProRule" id="PRU00175"/>
    </source>
</evidence>
<dbReference type="GO" id="GO:0005737">
    <property type="term" value="C:cytoplasm"/>
    <property type="evidence" value="ECO:0007669"/>
    <property type="project" value="TreeGrafter"/>
</dbReference>
<dbReference type="PANTHER" id="PTHR45626:SF16">
    <property type="entry name" value="ATP-DEPENDENT HELICASE ULS1"/>
    <property type="match status" value="1"/>
</dbReference>
<dbReference type="InterPro" id="IPR000330">
    <property type="entry name" value="SNF2_N"/>
</dbReference>
<dbReference type="SUPFAM" id="SSF52540">
    <property type="entry name" value="P-loop containing nucleoside triphosphate hydrolases"/>
    <property type="match status" value="2"/>
</dbReference>
<dbReference type="GO" id="GO:0008270">
    <property type="term" value="F:zinc ion binding"/>
    <property type="evidence" value="ECO:0007669"/>
    <property type="project" value="UniProtKB-KW"/>
</dbReference>
<dbReference type="GO" id="GO:0004386">
    <property type="term" value="F:helicase activity"/>
    <property type="evidence" value="ECO:0007669"/>
    <property type="project" value="UniProtKB-KW"/>
</dbReference>
<dbReference type="PROSITE" id="PS50089">
    <property type="entry name" value="ZF_RING_2"/>
    <property type="match status" value="1"/>
</dbReference>
<feature type="region of interest" description="Disordered" evidence="11">
    <location>
        <begin position="190"/>
        <end position="220"/>
    </location>
</feature>
<evidence type="ECO:0000313" key="16">
    <source>
        <dbReference type="Proteomes" id="UP000541558"/>
    </source>
</evidence>
<dbReference type="Gene3D" id="3.40.50.300">
    <property type="entry name" value="P-loop containing nucleotide triphosphate hydrolases"/>
    <property type="match status" value="1"/>
</dbReference>
<dbReference type="InterPro" id="IPR027417">
    <property type="entry name" value="P-loop_NTPase"/>
</dbReference>
<evidence type="ECO:0000313" key="15">
    <source>
        <dbReference type="EMBL" id="KAF5334774.1"/>
    </source>
</evidence>
<dbReference type="Pfam" id="PF00271">
    <property type="entry name" value="Helicase_C"/>
    <property type="match status" value="1"/>
</dbReference>
<feature type="domain" description="Helicase C-terminal" evidence="14">
    <location>
        <begin position="1289"/>
        <end position="1443"/>
    </location>
</feature>
<dbReference type="SMART" id="SM00490">
    <property type="entry name" value="HELICc"/>
    <property type="match status" value="1"/>
</dbReference>
<organism evidence="15 16">
    <name type="scientific">Ephemerocybe angulata</name>
    <dbReference type="NCBI Taxonomy" id="980116"/>
    <lineage>
        <taxon>Eukaryota</taxon>
        <taxon>Fungi</taxon>
        <taxon>Dikarya</taxon>
        <taxon>Basidiomycota</taxon>
        <taxon>Agaricomycotina</taxon>
        <taxon>Agaricomycetes</taxon>
        <taxon>Agaricomycetidae</taxon>
        <taxon>Agaricales</taxon>
        <taxon>Agaricineae</taxon>
        <taxon>Psathyrellaceae</taxon>
        <taxon>Ephemerocybe</taxon>
    </lineage>
</organism>
<keyword evidence="5" id="KW-0378">Hydrolase</keyword>
<dbReference type="InterPro" id="IPR001841">
    <property type="entry name" value="Znf_RING"/>
</dbReference>
<evidence type="ECO:0000256" key="3">
    <source>
        <dbReference type="ARBA" id="ARBA00022741"/>
    </source>
</evidence>
<feature type="compositionally biased region" description="Polar residues" evidence="11">
    <location>
        <begin position="207"/>
        <end position="220"/>
    </location>
</feature>
<dbReference type="SMART" id="SM00184">
    <property type="entry name" value="RING"/>
    <property type="match status" value="1"/>
</dbReference>
<feature type="region of interest" description="Disordered" evidence="11">
    <location>
        <begin position="320"/>
        <end position="378"/>
    </location>
</feature>
<evidence type="ECO:0000256" key="8">
    <source>
        <dbReference type="ARBA" id="ARBA00022840"/>
    </source>
</evidence>
<dbReference type="Pfam" id="PF00176">
    <property type="entry name" value="SNF2-rel_dom"/>
    <property type="match status" value="1"/>
</dbReference>
<feature type="region of interest" description="Disordered" evidence="11">
    <location>
        <begin position="531"/>
        <end position="576"/>
    </location>
</feature>
<feature type="compositionally biased region" description="Acidic residues" evidence="11">
    <location>
        <begin position="1193"/>
        <end position="1217"/>
    </location>
</feature>
<dbReference type="InterPro" id="IPR014001">
    <property type="entry name" value="Helicase_ATP-bd"/>
</dbReference>
<dbReference type="GO" id="GO:0016787">
    <property type="term" value="F:hydrolase activity"/>
    <property type="evidence" value="ECO:0007669"/>
    <property type="project" value="UniProtKB-KW"/>
</dbReference>
<comment type="caution">
    <text evidence="15">The sequence shown here is derived from an EMBL/GenBank/DDBJ whole genome shotgun (WGS) entry which is preliminary data.</text>
</comment>
<proteinExistence type="inferred from homology"/>
<evidence type="ECO:0000256" key="5">
    <source>
        <dbReference type="ARBA" id="ARBA00022801"/>
    </source>
</evidence>
<dbReference type="Proteomes" id="UP000541558">
    <property type="component" value="Unassembled WGS sequence"/>
</dbReference>
<sequence>MSEALIALAKAQFQYLVTAPDCTIPKTYLKVLQNHLDKYPWDDHFTLKRQPKKDFGLLTCLEEGCQVVIPLTPLEKDIARDGGKRIGLGSLSAYQDHIETHATHKKACLRRKAQEAKASNPGGTAAPATEMNDTRGINAVASRALRVVDGDTNRRASARYTTDLAPPPTMGRKRHSEYSFGQALDDTFMDYEEPESGPSSKKARLDTMQSPKSPLATNRNTLNHTPALIAPAPAGSTPEVDIDDLKEQLRELLAKISKEEVIYDRAQRKKNKSKSETTRCSTLKLHLQRLYKQRDEWKEQIRSANAVVVATRQAPMAESSMAVVKAEPQTTRLPPPTVAQRPSSPWKRPRPTFGTTSMVASTSAGSTRQAPKADMAPKREPDFPMAVDPRSLQLRQANPANQAAYERETQLRAAESKQRALLAIQLERNRLAADVLARQQLQVVGSGAAPRQFLVKPEQTPMALVKREANAVASGSGLSAVGASLGGAPVKRENVVASGSGSGSAVSRAIAGVKAESSDIKPLVKAEQRVNAVASSSKSPSTGAHRSSFPLPMPSSDDDDSDDMGEYPRDLFGDPGDDAAAKVAKELLEKVGMDVPAPMRDGRDDEGLFYGRGRDIYAGPQARAGDINQFLIMAGNAEQFDSSASVAKGLEKLSLKALVDLIPGMEVSLMPHQVIGVSWMIDKEAGPTKGGCLADDMGLGKTVQLIALMVMNKAPETVRHKLNLIIAPLALLDQWKYEIETKTSCGLKVLIYHGQNRPRKKSALREYDVILTTYNTMAMEWPDYEKQEKLKAKARKQKRRDDSFIVEDSDGELYEDKVRGRKEKSGLLFQMEFFRIILDEGQNVRNRTTRGSRAVSELTATYRWCLTGTPIMNSLTDTYGYIRFLKIRPWYDWSEFNAHIALKEKKNPSLAVTRLQAILATFQLRRTKQSMLDGKRLIEIPEKTIEITALEFTAEELEIYKMVEARTQATFNRYLRAGTVLKNYHQVLVLLLRLRQVCSHPCLILEEVGAFVPFEEVDHSKPELASELTRAAKLINPEFVTDMKARMKERMIARMEAEKKSADAALEGEECPICFDVMTKTAVVTACKHAFCKECIMDVINNPAVDDEVVRRKDERPCPVCRASISENLLFTRSAFEPSDKELNPNARESEDEGEAINSDDSMDVDDDDEEPVSRKGKGRAVKRGRGAYRGMEEDDDEDEDDDMSDFIVEDDEDEEDKDARRALKQRRNKGKGKRRANVIIDSDEEVEDAPEIEGVLLGRKSKAQLEKEALEKMPRFLPSTKMKFMMELIKKIFKANPEEKILIVSQWTACLSLVSDYLTEKGIGHVKYQGDMNRDKRDIAVRVFMSKEKAKIMLMSLKCGGVGLNLTRANNVISLDLAWSRAVESQAWDRLHRLGQTRTVNVQRLVIAGTVEDRIMALQDRKQSLADGSLGEGKGKKLGKLTVAQLANLFNLDARGRVLTY</sequence>
<dbReference type="OrthoDB" id="423559at2759"/>
<feature type="domain" description="RING-type" evidence="12">
    <location>
        <begin position="1071"/>
        <end position="1122"/>
    </location>
</feature>
<feature type="compositionally biased region" description="Acidic residues" evidence="11">
    <location>
        <begin position="556"/>
        <end position="565"/>
    </location>
</feature>
<evidence type="ECO:0000256" key="2">
    <source>
        <dbReference type="ARBA" id="ARBA00022723"/>
    </source>
</evidence>
<keyword evidence="16" id="KW-1185">Reference proteome</keyword>
<reference evidence="15 16" key="1">
    <citation type="journal article" date="2020" name="ISME J.">
        <title>Uncovering the hidden diversity of litter-decomposition mechanisms in mushroom-forming fungi.</title>
        <authorList>
            <person name="Floudas D."/>
            <person name="Bentzer J."/>
            <person name="Ahren D."/>
            <person name="Johansson T."/>
            <person name="Persson P."/>
            <person name="Tunlid A."/>
        </authorList>
    </citation>
    <scope>NUCLEOTIDE SEQUENCE [LARGE SCALE GENOMIC DNA]</scope>
    <source>
        <strain evidence="15 16">CBS 175.51</strain>
    </source>
</reference>
<dbReference type="InterPro" id="IPR017907">
    <property type="entry name" value="Znf_RING_CS"/>
</dbReference>
<dbReference type="SUPFAM" id="SSF57850">
    <property type="entry name" value="RING/U-box"/>
    <property type="match status" value="1"/>
</dbReference>
<dbReference type="InterPro" id="IPR001650">
    <property type="entry name" value="Helicase_C-like"/>
</dbReference>
<dbReference type="GO" id="GO:0008094">
    <property type="term" value="F:ATP-dependent activity, acting on DNA"/>
    <property type="evidence" value="ECO:0007669"/>
    <property type="project" value="TreeGrafter"/>
</dbReference>
<feature type="coiled-coil region" evidence="10">
    <location>
        <begin position="242"/>
        <end position="307"/>
    </location>
</feature>
<dbReference type="Gene3D" id="3.30.40.10">
    <property type="entry name" value="Zinc/RING finger domain, C3HC4 (zinc finger)"/>
    <property type="match status" value="1"/>
</dbReference>
<dbReference type="GO" id="GO:0000724">
    <property type="term" value="P:double-strand break repair via homologous recombination"/>
    <property type="evidence" value="ECO:0007669"/>
    <property type="project" value="TreeGrafter"/>
</dbReference>
<protein>
    <submittedName>
        <fullName evidence="15">Uncharacterized protein</fullName>
    </submittedName>
</protein>
<accession>A0A8H5C470</accession>
<evidence type="ECO:0000256" key="10">
    <source>
        <dbReference type="SAM" id="Coils"/>
    </source>
</evidence>